<dbReference type="InterPro" id="IPR052337">
    <property type="entry name" value="SAT4-like"/>
</dbReference>
<accession>A0A1L7WF02</accession>
<feature type="transmembrane region" description="Helical" evidence="1">
    <location>
        <begin position="21"/>
        <end position="43"/>
    </location>
</feature>
<dbReference type="AlphaFoldDB" id="A0A1L7WF02"/>
<organism evidence="2 3">
    <name type="scientific">Phialocephala subalpina</name>
    <dbReference type="NCBI Taxonomy" id="576137"/>
    <lineage>
        <taxon>Eukaryota</taxon>
        <taxon>Fungi</taxon>
        <taxon>Dikarya</taxon>
        <taxon>Ascomycota</taxon>
        <taxon>Pezizomycotina</taxon>
        <taxon>Leotiomycetes</taxon>
        <taxon>Helotiales</taxon>
        <taxon>Mollisiaceae</taxon>
        <taxon>Phialocephala</taxon>
        <taxon>Phialocephala fortinii species complex</taxon>
    </lineage>
</organism>
<dbReference type="Proteomes" id="UP000184330">
    <property type="component" value="Unassembled WGS sequence"/>
</dbReference>
<dbReference type="PANTHER" id="PTHR33048">
    <property type="entry name" value="PTH11-LIKE INTEGRAL MEMBRANE PROTEIN (AFU_ORTHOLOGUE AFUA_5G11245)"/>
    <property type="match status" value="1"/>
</dbReference>
<evidence type="ECO:0000313" key="2">
    <source>
        <dbReference type="EMBL" id="CZR51357.1"/>
    </source>
</evidence>
<reference evidence="2 3" key="1">
    <citation type="submission" date="2016-03" db="EMBL/GenBank/DDBJ databases">
        <authorList>
            <person name="Ploux O."/>
        </authorList>
    </citation>
    <scope>NUCLEOTIDE SEQUENCE [LARGE SCALE GENOMIC DNA]</scope>
    <source>
        <strain evidence="2 3">UAMH 11012</strain>
    </source>
</reference>
<proteinExistence type="predicted"/>
<dbReference type="STRING" id="576137.A0A1L7WF02"/>
<dbReference type="OrthoDB" id="444631at2759"/>
<keyword evidence="1" id="KW-0812">Transmembrane</keyword>
<keyword evidence="3" id="KW-1185">Reference proteome</keyword>
<keyword evidence="1" id="KW-0472">Membrane</keyword>
<evidence type="ECO:0000256" key="1">
    <source>
        <dbReference type="SAM" id="Phobius"/>
    </source>
</evidence>
<dbReference type="PANTHER" id="PTHR33048:SF47">
    <property type="entry name" value="INTEGRAL MEMBRANE PROTEIN-RELATED"/>
    <property type="match status" value="1"/>
</dbReference>
<feature type="transmembrane region" description="Helical" evidence="1">
    <location>
        <begin position="107"/>
        <end position="129"/>
    </location>
</feature>
<sequence>MATEGSFQAISTTDDLVSLPAFHAIIWTGFSLCVLAFTVRLYIRYACFHRLLIDDYLMILSLALLLANNIQDQLCLKYIYPLESVSNGLVAPGPDFLDNTRKGIRGFGIASLFTCIGIWLIKLNFIFFFKRLGTQLTAYLVFWWVVLCATVAGGAVSLGLVQYQCLFGPIEDIMTTCSSPPVMEKTYTFFKISCIVDVITDALSKI</sequence>
<gene>
    <name evidence="2" type="ORF">PAC_01232</name>
</gene>
<evidence type="ECO:0000313" key="3">
    <source>
        <dbReference type="Proteomes" id="UP000184330"/>
    </source>
</evidence>
<feature type="transmembrane region" description="Helical" evidence="1">
    <location>
        <begin position="141"/>
        <end position="161"/>
    </location>
</feature>
<keyword evidence="1" id="KW-1133">Transmembrane helix</keyword>
<evidence type="ECO:0008006" key="4">
    <source>
        <dbReference type="Google" id="ProtNLM"/>
    </source>
</evidence>
<dbReference type="EMBL" id="FJOG01000001">
    <property type="protein sequence ID" value="CZR51357.1"/>
    <property type="molecule type" value="Genomic_DNA"/>
</dbReference>
<name>A0A1L7WF02_9HELO</name>
<protein>
    <recommendedName>
        <fullName evidence="4">Integral membrane protein</fullName>
    </recommendedName>
</protein>